<evidence type="ECO:0000313" key="4">
    <source>
        <dbReference type="Proteomes" id="UP000324974"/>
    </source>
</evidence>
<gene>
    <name evidence="3" type="ORF">PX52LOC_00026</name>
</gene>
<dbReference type="InterPro" id="IPR011990">
    <property type="entry name" value="TPR-like_helical_dom_sf"/>
</dbReference>
<reference evidence="4" key="1">
    <citation type="submission" date="2019-08" db="EMBL/GenBank/DDBJ databases">
        <title>Limnoglobus roseus gen. nov., sp. nov., a novel freshwater planctomycete with a giant genome from the family Gemmataceae.</title>
        <authorList>
            <person name="Kulichevskaya I.S."/>
            <person name="Naumoff D.G."/>
            <person name="Miroshnikov K."/>
            <person name="Ivanova A."/>
            <person name="Philippov D.A."/>
            <person name="Hakobyan A."/>
            <person name="Rijpstra I.C."/>
            <person name="Sinninghe Damste J.S."/>
            <person name="Liesack W."/>
            <person name="Dedysh S.N."/>
        </authorList>
    </citation>
    <scope>NUCLEOTIDE SEQUENCE [LARGE SCALE GENOMIC DNA]</scope>
    <source>
        <strain evidence="4">PX52</strain>
    </source>
</reference>
<evidence type="ECO:0000256" key="1">
    <source>
        <dbReference type="ARBA" id="ARBA00022737"/>
    </source>
</evidence>
<dbReference type="RefSeq" id="WP_149108161.1">
    <property type="nucleotide sequence ID" value="NZ_CP042425.1"/>
</dbReference>
<dbReference type="Gene3D" id="1.25.40.10">
    <property type="entry name" value="Tetratricopeptide repeat domain"/>
    <property type="match status" value="1"/>
</dbReference>
<dbReference type="InterPro" id="IPR044244">
    <property type="entry name" value="TTC27/Emw1"/>
</dbReference>
<evidence type="ECO:0000256" key="2">
    <source>
        <dbReference type="ARBA" id="ARBA00022803"/>
    </source>
</evidence>
<sequence length="252" mass="28023">MSMMLSLSFHAWNHARQAIKDGRSADALRWLEQVATAAELTSEELAEAHRLAAGLLLNKARFAKARRHLRAADGLEPDHAGTHFQMGLAFEGDPYGCDRRAAKAFRRAIKLDPSHSLSWAHLARSAVRIHRDSLAKAAIRTATQLAPTDARVLSLIVETLRESGRLKAALRIVTKARFLAPHDAEVLAVWNRVRFEMARAAQHAKRTPKTTTSPHVLPFVRIVDAAGHKRVVRRDMGGVLSGPHVMRMRRDS</sequence>
<dbReference type="SUPFAM" id="SSF48452">
    <property type="entry name" value="TPR-like"/>
    <property type="match status" value="1"/>
</dbReference>
<keyword evidence="2" id="KW-0802">TPR repeat</keyword>
<organism evidence="3 4">
    <name type="scientific">Limnoglobus roseus</name>
    <dbReference type="NCBI Taxonomy" id="2598579"/>
    <lineage>
        <taxon>Bacteria</taxon>
        <taxon>Pseudomonadati</taxon>
        <taxon>Planctomycetota</taxon>
        <taxon>Planctomycetia</taxon>
        <taxon>Gemmatales</taxon>
        <taxon>Gemmataceae</taxon>
        <taxon>Limnoglobus</taxon>
    </lineage>
</organism>
<accession>A0A5C1A4D0</accession>
<dbReference type="Proteomes" id="UP000324974">
    <property type="component" value="Chromosome"/>
</dbReference>
<dbReference type="PANTHER" id="PTHR16193">
    <property type="entry name" value="TETRATRICOPEPTIDE REPEAT PROTEIN 27"/>
    <property type="match status" value="1"/>
</dbReference>
<evidence type="ECO:0000313" key="3">
    <source>
        <dbReference type="EMBL" id="QEL13173.1"/>
    </source>
</evidence>
<dbReference type="OrthoDB" id="9915848at2"/>
<name>A0A5C1A4D0_9BACT</name>
<keyword evidence="4" id="KW-1185">Reference proteome</keyword>
<dbReference type="EMBL" id="CP042425">
    <property type="protein sequence ID" value="QEL13173.1"/>
    <property type="molecule type" value="Genomic_DNA"/>
</dbReference>
<dbReference type="PANTHER" id="PTHR16193:SF0">
    <property type="entry name" value="TETRATRICOPEPTIDE REPEAT PROTEIN 27"/>
    <property type="match status" value="1"/>
</dbReference>
<protein>
    <submittedName>
        <fullName evidence="3">Tetratricopeptide repeat protein</fullName>
    </submittedName>
</protein>
<proteinExistence type="predicted"/>
<dbReference type="KEGG" id="lrs:PX52LOC_00026"/>
<keyword evidence="1" id="KW-0677">Repeat</keyword>
<dbReference type="AlphaFoldDB" id="A0A5C1A4D0"/>